<dbReference type="Proteomes" id="UP000314294">
    <property type="component" value="Unassembled WGS sequence"/>
</dbReference>
<gene>
    <name evidence="1" type="ORF">EYF80_007075</name>
</gene>
<organism evidence="1 2">
    <name type="scientific">Liparis tanakae</name>
    <name type="common">Tanaka's snailfish</name>
    <dbReference type="NCBI Taxonomy" id="230148"/>
    <lineage>
        <taxon>Eukaryota</taxon>
        <taxon>Metazoa</taxon>
        <taxon>Chordata</taxon>
        <taxon>Craniata</taxon>
        <taxon>Vertebrata</taxon>
        <taxon>Euteleostomi</taxon>
        <taxon>Actinopterygii</taxon>
        <taxon>Neopterygii</taxon>
        <taxon>Teleostei</taxon>
        <taxon>Neoteleostei</taxon>
        <taxon>Acanthomorphata</taxon>
        <taxon>Eupercaria</taxon>
        <taxon>Perciformes</taxon>
        <taxon>Cottioidei</taxon>
        <taxon>Cottales</taxon>
        <taxon>Liparidae</taxon>
        <taxon>Liparis</taxon>
    </lineage>
</organism>
<evidence type="ECO:0000313" key="2">
    <source>
        <dbReference type="Proteomes" id="UP000314294"/>
    </source>
</evidence>
<name>A0A4Z2IXR0_9TELE</name>
<proteinExistence type="predicted"/>
<keyword evidence="2" id="KW-1185">Reference proteome</keyword>
<protein>
    <submittedName>
        <fullName evidence="1">Uncharacterized protein</fullName>
    </submittedName>
</protein>
<evidence type="ECO:0000313" key="1">
    <source>
        <dbReference type="EMBL" id="TNN82557.1"/>
    </source>
</evidence>
<dbReference type="AlphaFoldDB" id="A0A4Z2IXR0"/>
<reference evidence="1 2" key="1">
    <citation type="submission" date="2019-03" db="EMBL/GenBank/DDBJ databases">
        <title>First draft genome of Liparis tanakae, snailfish: a comprehensive survey of snailfish specific genes.</title>
        <authorList>
            <person name="Kim W."/>
            <person name="Song I."/>
            <person name="Jeong J.-H."/>
            <person name="Kim D."/>
            <person name="Kim S."/>
            <person name="Ryu S."/>
            <person name="Song J.Y."/>
            <person name="Lee S.K."/>
        </authorList>
    </citation>
    <scope>NUCLEOTIDE SEQUENCE [LARGE SCALE GENOMIC DNA]</scope>
    <source>
        <tissue evidence="1">Muscle</tissue>
    </source>
</reference>
<accession>A0A4Z2IXR0</accession>
<dbReference type="EMBL" id="SRLO01000038">
    <property type="protein sequence ID" value="TNN82557.1"/>
    <property type="molecule type" value="Genomic_DNA"/>
</dbReference>
<sequence length="110" mass="11876">MLTDRLHLFCPINIPHAFLRLPNENIGMDFAGRGVGSEARTGRLVASAVPTGNDITQSLSGGGEGLFLRPLPRDLDPPLRQALSSSSLMGVEGLCTVSKSPERERKHRRG</sequence>
<comment type="caution">
    <text evidence="1">The sequence shown here is derived from an EMBL/GenBank/DDBJ whole genome shotgun (WGS) entry which is preliminary data.</text>
</comment>